<dbReference type="InterPro" id="IPR056632">
    <property type="entry name" value="DUF7730"/>
</dbReference>
<proteinExistence type="predicted"/>
<evidence type="ECO:0000313" key="2">
    <source>
        <dbReference type="EMBL" id="KAF2435789.1"/>
    </source>
</evidence>
<protein>
    <recommendedName>
        <fullName evidence="1">DUF7730 domain-containing protein</fullName>
    </recommendedName>
</protein>
<comment type="caution">
    <text evidence="2">The sequence shown here is derived from an EMBL/GenBank/DDBJ whole genome shotgun (WGS) entry which is preliminary data.</text>
</comment>
<keyword evidence="3" id="KW-1185">Reference proteome</keyword>
<name>A0A9P4P077_9PEZI</name>
<evidence type="ECO:0000313" key="3">
    <source>
        <dbReference type="Proteomes" id="UP000800235"/>
    </source>
</evidence>
<dbReference type="Pfam" id="PF24864">
    <property type="entry name" value="DUF7730"/>
    <property type="match status" value="1"/>
</dbReference>
<reference evidence="2" key="1">
    <citation type="journal article" date="2020" name="Stud. Mycol.">
        <title>101 Dothideomycetes genomes: a test case for predicting lifestyles and emergence of pathogens.</title>
        <authorList>
            <person name="Haridas S."/>
            <person name="Albert R."/>
            <person name="Binder M."/>
            <person name="Bloem J."/>
            <person name="Labutti K."/>
            <person name="Salamov A."/>
            <person name="Andreopoulos B."/>
            <person name="Baker S."/>
            <person name="Barry K."/>
            <person name="Bills G."/>
            <person name="Bluhm B."/>
            <person name="Cannon C."/>
            <person name="Castanera R."/>
            <person name="Culley D."/>
            <person name="Daum C."/>
            <person name="Ezra D."/>
            <person name="Gonzalez J."/>
            <person name="Henrissat B."/>
            <person name="Kuo A."/>
            <person name="Liang C."/>
            <person name="Lipzen A."/>
            <person name="Lutzoni F."/>
            <person name="Magnuson J."/>
            <person name="Mondo S."/>
            <person name="Nolan M."/>
            <person name="Ohm R."/>
            <person name="Pangilinan J."/>
            <person name="Park H.-J."/>
            <person name="Ramirez L."/>
            <person name="Alfaro M."/>
            <person name="Sun H."/>
            <person name="Tritt A."/>
            <person name="Yoshinaga Y."/>
            <person name="Zwiers L.-H."/>
            <person name="Turgeon B."/>
            <person name="Goodwin S."/>
            <person name="Spatafora J."/>
            <person name="Crous P."/>
            <person name="Grigoriev I."/>
        </authorList>
    </citation>
    <scope>NUCLEOTIDE SEQUENCE</scope>
    <source>
        <strain evidence="2">CBS 130266</strain>
    </source>
</reference>
<dbReference type="PANTHER" id="PTHR38790">
    <property type="entry name" value="2EXR DOMAIN-CONTAINING PROTEIN-RELATED"/>
    <property type="match status" value="1"/>
</dbReference>
<dbReference type="Proteomes" id="UP000800235">
    <property type="component" value="Unassembled WGS sequence"/>
</dbReference>
<sequence length="242" mass="26922">MADKTSSTGLGLQSLPLELRLKIYRNLFIVGNVDFTRMHLVKGHFAKNDRLATESGETFMAVSATLQFLRVCKSVYAEGIPILYGENTYALTIHYAVRDIHLREAIGPGAMTTIKHLVVTGHHCMSMSAALGYQRLTGLQKLDIELGVNWFDPGKSSTWCRSSGVLRQADLHPSRGPKVGFLRAIFTLSQSISVRALARSRLLGQGFCDVSRYSNMRKGEFVSGLICIDFWHAINFSFSCEK</sequence>
<gene>
    <name evidence="2" type="ORF">EJ08DRAFT_289313</name>
</gene>
<evidence type="ECO:0000259" key="1">
    <source>
        <dbReference type="Pfam" id="PF24864"/>
    </source>
</evidence>
<dbReference type="AlphaFoldDB" id="A0A9P4P077"/>
<organism evidence="2 3">
    <name type="scientific">Tothia fuscella</name>
    <dbReference type="NCBI Taxonomy" id="1048955"/>
    <lineage>
        <taxon>Eukaryota</taxon>
        <taxon>Fungi</taxon>
        <taxon>Dikarya</taxon>
        <taxon>Ascomycota</taxon>
        <taxon>Pezizomycotina</taxon>
        <taxon>Dothideomycetes</taxon>
        <taxon>Pleosporomycetidae</taxon>
        <taxon>Venturiales</taxon>
        <taxon>Cylindrosympodiaceae</taxon>
        <taxon>Tothia</taxon>
    </lineage>
</organism>
<dbReference type="EMBL" id="MU007012">
    <property type="protein sequence ID" value="KAF2435789.1"/>
    <property type="molecule type" value="Genomic_DNA"/>
</dbReference>
<feature type="domain" description="DUF7730" evidence="1">
    <location>
        <begin position="12"/>
        <end position="119"/>
    </location>
</feature>
<dbReference type="OrthoDB" id="3926648at2759"/>
<accession>A0A9P4P077</accession>